<dbReference type="RefSeq" id="XP_020075679.1">
    <property type="nucleotide sequence ID" value="XM_020221511.1"/>
</dbReference>
<proteinExistence type="inferred from homology"/>
<evidence type="ECO:0000256" key="1">
    <source>
        <dbReference type="ARBA" id="ARBA00008384"/>
    </source>
</evidence>
<feature type="domain" description="Ataxin-10" evidence="6">
    <location>
        <begin position="380"/>
        <end position="477"/>
    </location>
</feature>
<dbReference type="Proteomes" id="UP000095085">
    <property type="component" value="Unassembled WGS sequence"/>
</dbReference>
<evidence type="ECO:0000256" key="4">
    <source>
        <dbReference type="ARBA" id="ARBA00044746"/>
    </source>
</evidence>
<dbReference type="InterPro" id="IPR051374">
    <property type="entry name" value="Ataxin-10/CTR86_families"/>
</dbReference>
<reference evidence="8" key="1">
    <citation type="submission" date="2016-05" db="EMBL/GenBank/DDBJ databases">
        <title>Comparative genomics of biotechnologically important yeasts.</title>
        <authorList>
            <consortium name="DOE Joint Genome Institute"/>
            <person name="Riley R."/>
            <person name="Haridas S."/>
            <person name="Wolfe K.H."/>
            <person name="Lopes M.R."/>
            <person name="Hittinger C.T."/>
            <person name="Goker M."/>
            <person name="Salamov A."/>
            <person name="Wisecaver J."/>
            <person name="Long T.M."/>
            <person name="Aerts A.L."/>
            <person name="Barry K."/>
            <person name="Choi C."/>
            <person name="Clum A."/>
            <person name="Coughlan A.Y."/>
            <person name="Deshpande S."/>
            <person name="Douglass A.P."/>
            <person name="Hanson S.J."/>
            <person name="Klenk H.-P."/>
            <person name="Labutti K."/>
            <person name="Lapidus A."/>
            <person name="Lindquist E."/>
            <person name="Lipzen A."/>
            <person name="Meier-Kolthoff J.P."/>
            <person name="Ohm R.A."/>
            <person name="Otillar R.P."/>
            <person name="Pangilinan J."/>
            <person name="Peng Y."/>
            <person name="Rokas A."/>
            <person name="Rosa C.A."/>
            <person name="Scheuner C."/>
            <person name="Sibirny A.A."/>
            <person name="Slot J.C."/>
            <person name="Stielow J.B."/>
            <person name="Sun H."/>
            <person name="Kurtzman C.P."/>
            <person name="Blackwell M."/>
            <person name="Grigoriev I.V."/>
            <person name="Jeffries T.W."/>
        </authorList>
    </citation>
    <scope>NUCLEOTIDE SEQUENCE [LARGE SCALE GENOMIC DNA]</scope>
    <source>
        <strain evidence="8">NRRL Y-1933</strain>
    </source>
</reference>
<organism evidence="7 8">
    <name type="scientific">Hyphopichia burtonii NRRL Y-1933</name>
    <dbReference type="NCBI Taxonomy" id="984485"/>
    <lineage>
        <taxon>Eukaryota</taxon>
        <taxon>Fungi</taxon>
        <taxon>Dikarya</taxon>
        <taxon>Ascomycota</taxon>
        <taxon>Saccharomycotina</taxon>
        <taxon>Pichiomycetes</taxon>
        <taxon>Debaryomycetaceae</taxon>
        <taxon>Hyphopichia</taxon>
    </lineage>
</organism>
<evidence type="ECO:0000259" key="6">
    <source>
        <dbReference type="Pfam" id="PF09759"/>
    </source>
</evidence>
<comment type="similarity">
    <text evidence="1">Belongs to the ataxin-10 family.</text>
</comment>
<dbReference type="PANTHER" id="PTHR13255">
    <property type="entry name" value="ATAXIN-10"/>
    <property type="match status" value="1"/>
</dbReference>
<dbReference type="InterPro" id="IPR019156">
    <property type="entry name" value="Ataxin-10_domain"/>
</dbReference>
<dbReference type="EMBL" id="KV454542">
    <property type="protein sequence ID" value="ODV66612.1"/>
    <property type="molecule type" value="Genomic_DNA"/>
</dbReference>
<comment type="function">
    <text evidence="4">May play a role in the regulation of cytokinesis.</text>
</comment>
<protein>
    <recommendedName>
        <fullName evidence="5">Ataxin-10 homolog</fullName>
    </recommendedName>
</protein>
<evidence type="ECO:0000313" key="7">
    <source>
        <dbReference type="EMBL" id="ODV66612.1"/>
    </source>
</evidence>
<evidence type="ECO:0000256" key="2">
    <source>
        <dbReference type="ARBA" id="ARBA00022618"/>
    </source>
</evidence>
<dbReference type="GO" id="GO:0005829">
    <property type="term" value="C:cytosol"/>
    <property type="evidence" value="ECO:0007669"/>
    <property type="project" value="TreeGrafter"/>
</dbReference>
<gene>
    <name evidence="7" type="ORF">HYPBUDRAFT_153368</name>
</gene>
<evidence type="ECO:0000313" key="8">
    <source>
        <dbReference type="Proteomes" id="UP000095085"/>
    </source>
</evidence>
<accession>A0A1E4RH66</accession>
<dbReference type="Pfam" id="PF09759">
    <property type="entry name" value="Atx10homo_assoc"/>
    <property type="match status" value="1"/>
</dbReference>
<keyword evidence="8" id="KW-1185">Reference proteome</keyword>
<keyword evidence="3" id="KW-0131">Cell cycle</keyword>
<dbReference type="OrthoDB" id="379794at2759"/>
<dbReference type="GeneID" id="30996060"/>
<dbReference type="AlphaFoldDB" id="A0A1E4RH66"/>
<name>A0A1E4RH66_9ASCO</name>
<evidence type="ECO:0000256" key="5">
    <source>
        <dbReference type="ARBA" id="ARBA00044801"/>
    </source>
</evidence>
<evidence type="ECO:0000256" key="3">
    <source>
        <dbReference type="ARBA" id="ARBA00023306"/>
    </source>
</evidence>
<dbReference type="PANTHER" id="PTHR13255:SF0">
    <property type="entry name" value="ATAXIN-10"/>
    <property type="match status" value="1"/>
</dbReference>
<sequence length="496" mass="56937">MSQQETLDCVSITKRLLVESSSSANEFLDQLHHLSSIVSQSSQDPDFRQEISSHPELIELVVDIITESFNIDIESETIRSLYIRLFRGALMLTRNIVVIKPDAIDLPLFLLSIQHFSQKATKDDPFYLKTLEVYIQTLANMTQTLSTGGEHLLDLIRTSFDAFLIRIINEHENLKLPFLFFLNNVFSLQEVVYDFLTFEKFDYFCEFLLQESEKNILNDEGQTTHTLLSLISKVVSHESYNKWISQRVASKDMVQIVKINQLVITSVESWDNYQLTAILSWVWDCFKVFSASSSEMLRSSEWDETGLNFNHANTIGLLDIISDLCKFNATKGFLNHYNGLEELIDLLRVVHENVERKTLKKGSEPKSVNAVNSKKLFPQVKSLIIEILAYLTHDSVEIQDKIRDLHGLELVLSNCMVDDNDPFIKERSIVCLKFLLAGNQANQKFVADLEAKKTYDDQALKEVGYEVEIKEGQVQLKQLEDLKNLQDKISSKKNAF</sequence>
<keyword evidence="2" id="KW-0132">Cell division</keyword>
<dbReference type="GO" id="GO:0051301">
    <property type="term" value="P:cell division"/>
    <property type="evidence" value="ECO:0007669"/>
    <property type="project" value="UniProtKB-KW"/>
</dbReference>